<sequence length="155" mass="18145">MKNISLIIFLGCIAVSAAILSVPLSKQNREKRFLDATKDVPETESLTASHETREKRFLFGLFGNDHHHHHDDYDHHHHHDDYHGHSHYDDHHHHDDHHHGHYDDHYNDHGHGHGHYDDHGHGHGHWRAKRHDDKDIPKKEGTYNAGIIHKKSPKN</sequence>
<proteinExistence type="predicted"/>
<reference evidence="2" key="1">
    <citation type="submission" date="2022-11" db="UniProtKB">
        <authorList>
            <consortium name="WormBaseParasite"/>
        </authorList>
    </citation>
    <scope>IDENTIFICATION</scope>
</reference>
<dbReference type="Proteomes" id="UP000887580">
    <property type="component" value="Unplaced"/>
</dbReference>
<protein>
    <submittedName>
        <fullName evidence="2">Histidine-rich glycoprotein-like</fullName>
    </submittedName>
</protein>
<accession>A0AC35ER71</accession>
<evidence type="ECO:0000313" key="2">
    <source>
        <dbReference type="WBParaSite" id="PS1159_v2.g10070.t1"/>
    </source>
</evidence>
<dbReference type="WBParaSite" id="PS1159_v2.g10070.t1">
    <property type="protein sequence ID" value="PS1159_v2.g10070.t1"/>
    <property type="gene ID" value="PS1159_v2.g10070"/>
</dbReference>
<name>A0AC35ER71_9BILA</name>
<evidence type="ECO:0000313" key="1">
    <source>
        <dbReference type="Proteomes" id="UP000887580"/>
    </source>
</evidence>
<organism evidence="1 2">
    <name type="scientific">Panagrolaimus sp. PS1159</name>
    <dbReference type="NCBI Taxonomy" id="55785"/>
    <lineage>
        <taxon>Eukaryota</taxon>
        <taxon>Metazoa</taxon>
        <taxon>Ecdysozoa</taxon>
        <taxon>Nematoda</taxon>
        <taxon>Chromadorea</taxon>
        <taxon>Rhabditida</taxon>
        <taxon>Tylenchina</taxon>
        <taxon>Panagrolaimomorpha</taxon>
        <taxon>Panagrolaimoidea</taxon>
        <taxon>Panagrolaimidae</taxon>
        <taxon>Panagrolaimus</taxon>
    </lineage>
</organism>